<organism evidence="3 4">
    <name type="scientific">Ignisphaera cupida</name>
    <dbReference type="NCBI Taxonomy" id="3050454"/>
    <lineage>
        <taxon>Archaea</taxon>
        <taxon>Thermoproteota</taxon>
        <taxon>Thermoprotei</taxon>
        <taxon>Desulfurococcales</taxon>
        <taxon>Desulfurococcaceae</taxon>
        <taxon>Ignisphaera</taxon>
    </lineage>
</organism>
<dbReference type="EMBL" id="JASNVW010000002">
    <property type="protein sequence ID" value="MDK6028692.1"/>
    <property type="molecule type" value="Genomic_DNA"/>
</dbReference>
<comment type="caution">
    <text evidence="3">The sequence shown here is derived from an EMBL/GenBank/DDBJ whole genome shotgun (WGS) entry which is preliminary data.</text>
</comment>
<dbReference type="InterPro" id="IPR001482">
    <property type="entry name" value="T2SS/T4SS_dom"/>
</dbReference>
<dbReference type="Gene3D" id="3.40.50.300">
    <property type="entry name" value="P-loop containing nucleotide triphosphate hydrolases"/>
    <property type="match status" value="1"/>
</dbReference>
<comment type="similarity">
    <text evidence="1">Belongs to the GSP E family.</text>
</comment>
<feature type="domain" description="Bacterial type II secretion system protein E" evidence="2">
    <location>
        <begin position="120"/>
        <end position="345"/>
    </location>
</feature>
<dbReference type="InterPro" id="IPR050921">
    <property type="entry name" value="T4SS_GSP_E_ATPase"/>
</dbReference>
<evidence type="ECO:0000256" key="1">
    <source>
        <dbReference type="ARBA" id="ARBA00006611"/>
    </source>
</evidence>
<dbReference type="PANTHER" id="PTHR30486:SF6">
    <property type="entry name" value="TYPE IV PILUS RETRACTATION ATPASE PILT"/>
    <property type="match status" value="1"/>
</dbReference>
<sequence length="480" mass="55506">MSVRFEIKLRLLYPPKEKIQCVEQYSLPRSGKPVYIVCISNGKYIVYDAFLQDSNAMNRIRKLEEKLYDIVMVKESIDEEIARIGDDSLRHVVERQLIGYGVLEPFYMDPDIINAHIMIGRPIQVIHRVYGVLETNIELSEEEVKEIAMRLAATAGKPLSEAMPLASFIEPRYESRVSIVYMSDVTMRRNIVVDIRKPPENPWTILKLIHYGSLSFEEAAFLWLMVKYKIPIIIVGEMMTGKTTLASALLALVPPWVRIMTVEDAPEFRLPVKYWVRTTTREFGEYKITVFDLVKTGVRLSLDYLIIGEIRGEEAREWANAILLGHGAITTFHAESPEAALLRLISPPISVDPQVIKLLNVFVKTNAFERPKGRVYRHEVYVHEEGTVTPLFIYDSDLDTIILNNNIKNPIKDLKFIERIVRAHRVSRDFLEKEYKSMIETLKNVYSEYVKIDPKLDRPSYKELPSILYSKFMEMLNRAS</sequence>
<dbReference type="RefSeq" id="WP_285273667.1">
    <property type="nucleotide sequence ID" value="NZ_JASNVW010000002.1"/>
</dbReference>
<evidence type="ECO:0000259" key="2">
    <source>
        <dbReference type="Pfam" id="PF00437"/>
    </source>
</evidence>
<reference evidence="3 4" key="1">
    <citation type="submission" date="2023-05" db="EMBL/GenBank/DDBJ databases">
        <title>A new hyperthermophilic archaea 'Ignisphaera cupida' sp. nov. and description of the family 'Ignisphaeraceae' fam. nov.</title>
        <authorList>
            <person name="Podosokorskaya O.A."/>
            <person name="Elcheninov A.G."/>
            <person name="Klukina A."/>
            <person name="Merkel A.Y."/>
        </authorList>
    </citation>
    <scope>NUCLEOTIDE SEQUENCE [LARGE SCALE GENOMIC DNA]</scope>
    <source>
        <strain evidence="3 4">4213-co</strain>
    </source>
</reference>
<accession>A0ABD4Z6S6</accession>
<name>A0ABD4Z6S6_9CREN</name>
<dbReference type="AlphaFoldDB" id="A0ABD4Z6S6"/>
<proteinExistence type="inferred from homology"/>
<protein>
    <submittedName>
        <fullName evidence="3">Type II/IV secretion system ATPase subunit</fullName>
    </submittedName>
</protein>
<evidence type="ECO:0000313" key="3">
    <source>
        <dbReference type="EMBL" id="MDK6028692.1"/>
    </source>
</evidence>
<dbReference type="Proteomes" id="UP001529235">
    <property type="component" value="Unassembled WGS sequence"/>
</dbReference>
<evidence type="ECO:0000313" key="4">
    <source>
        <dbReference type="Proteomes" id="UP001529235"/>
    </source>
</evidence>
<dbReference type="Pfam" id="PF00437">
    <property type="entry name" value="T2SSE"/>
    <property type="match status" value="1"/>
</dbReference>
<gene>
    <name evidence="3" type="ORF">QPL79_04895</name>
</gene>
<dbReference type="InterPro" id="IPR027417">
    <property type="entry name" value="P-loop_NTPase"/>
</dbReference>
<dbReference type="Gene3D" id="3.30.450.380">
    <property type="match status" value="1"/>
</dbReference>
<dbReference type="SUPFAM" id="SSF52540">
    <property type="entry name" value="P-loop containing nucleoside triphosphate hydrolases"/>
    <property type="match status" value="1"/>
</dbReference>
<keyword evidence="4" id="KW-1185">Reference proteome</keyword>
<dbReference type="PANTHER" id="PTHR30486">
    <property type="entry name" value="TWITCHING MOTILITY PROTEIN PILT"/>
    <property type="match status" value="1"/>
</dbReference>